<feature type="chain" id="PRO_5047167069" description="Secreted protein" evidence="1">
    <location>
        <begin position="27"/>
        <end position="104"/>
    </location>
</feature>
<dbReference type="Proteomes" id="UP001234178">
    <property type="component" value="Unassembled WGS sequence"/>
</dbReference>
<proteinExistence type="predicted"/>
<evidence type="ECO:0000313" key="2">
    <source>
        <dbReference type="EMBL" id="KAK4036542.1"/>
    </source>
</evidence>
<evidence type="ECO:0000313" key="3">
    <source>
        <dbReference type="Proteomes" id="UP001234178"/>
    </source>
</evidence>
<sequence length="104" mass="12156">MTTTIFPRFFLFSVFRVSFLLPLRQSTPYRTHSNAKKKIADEKNEIATAAKMNTRGMQKKQKSFVQKRRKEYVCIFVVVEKRWPKASSYSGQNGGAARWSNHHK</sequence>
<feature type="signal peptide" evidence="1">
    <location>
        <begin position="1"/>
        <end position="26"/>
    </location>
</feature>
<gene>
    <name evidence="2" type="ORF">OUZ56_028592</name>
</gene>
<protein>
    <recommendedName>
        <fullName evidence="4">Secreted protein</fullName>
    </recommendedName>
</protein>
<keyword evidence="1" id="KW-0732">Signal</keyword>
<reference evidence="2 3" key="1">
    <citation type="journal article" date="2023" name="Nucleic Acids Res.">
        <title>The hologenome of Daphnia magna reveals possible DNA methylation and microbiome-mediated evolution of the host genome.</title>
        <authorList>
            <person name="Chaturvedi A."/>
            <person name="Li X."/>
            <person name="Dhandapani V."/>
            <person name="Marshall H."/>
            <person name="Kissane S."/>
            <person name="Cuenca-Cambronero M."/>
            <person name="Asole G."/>
            <person name="Calvet F."/>
            <person name="Ruiz-Romero M."/>
            <person name="Marangio P."/>
            <person name="Guigo R."/>
            <person name="Rago D."/>
            <person name="Mirbahai L."/>
            <person name="Eastwood N."/>
            <person name="Colbourne J.K."/>
            <person name="Zhou J."/>
            <person name="Mallon E."/>
            <person name="Orsini L."/>
        </authorList>
    </citation>
    <scope>NUCLEOTIDE SEQUENCE [LARGE SCALE GENOMIC DNA]</scope>
    <source>
        <strain evidence="2">LRV0_1</strain>
    </source>
</reference>
<evidence type="ECO:0008006" key="4">
    <source>
        <dbReference type="Google" id="ProtNLM"/>
    </source>
</evidence>
<evidence type="ECO:0000256" key="1">
    <source>
        <dbReference type="SAM" id="SignalP"/>
    </source>
</evidence>
<accession>A0ABR0B4W8</accession>
<comment type="caution">
    <text evidence="2">The sequence shown here is derived from an EMBL/GenBank/DDBJ whole genome shotgun (WGS) entry which is preliminary data.</text>
</comment>
<dbReference type="EMBL" id="JAOYFB010000040">
    <property type="protein sequence ID" value="KAK4036542.1"/>
    <property type="molecule type" value="Genomic_DNA"/>
</dbReference>
<name>A0ABR0B4W8_9CRUS</name>
<organism evidence="2 3">
    <name type="scientific">Daphnia magna</name>
    <dbReference type="NCBI Taxonomy" id="35525"/>
    <lineage>
        <taxon>Eukaryota</taxon>
        <taxon>Metazoa</taxon>
        <taxon>Ecdysozoa</taxon>
        <taxon>Arthropoda</taxon>
        <taxon>Crustacea</taxon>
        <taxon>Branchiopoda</taxon>
        <taxon>Diplostraca</taxon>
        <taxon>Cladocera</taxon>
        <taxon>Anomopoda</taxon>
        <taxon>Daphniidae</taxon>
        <taxon>Daphnia</taxon>
    </lineage>
</organism>
<keyword evidence="3" id="KW-1185">Reference proteome</keyword>